<protein>
    <recommendedName>
        <fullName evidence="4">Putative pterin-4-alpha-carbinolamine dehydratase</fullName>
        <shortName evidence="4">PHS</shortName>
        <ecNumber evidence="4">4.2.1.96</ecNumber>
    </recommendedName>
    <alternativeName>
        <fullName evidence="4">4-alpha-hydroxy-tetrahydropterin dehydratase</fullName>
    </alternativeName>
    <alternativeName>
        <fullName evidence="4">Pterin carbinolamine dehydratase</fullName>
        <shortName evidence="4">PCD</shortName>
    </alternativeName>
</protein>
<evidence type="ECO:0000313" key="6">
    <source>
        <dbReference type="Proteomes" id="UP000229366"/>
    </source>
</evidence>
<evidence type="ECO:0000313" key="5">
    <source>
        <dbReference type="EMBL" id="PJI79859.1"/>
    </source>
</evidence>
<gene>
    <name evidence="5" type="ORF">B0G85_0837</name>
</gene>
<dbReference type="AlphaFoldDB" id="A0A2M8VQW4"/>
<dbReference type="InterPro" id="IPR036428">
    <property type="entry name" value="PCD_sf"/>
</dbReference>
<organism evidence="5 6">
    <name type="scientific">Polynucleobacter brandtiae</name>
    <dbReference type="NCBI Taxonomy" id="1938816"/>
    <lineage>
        <taxon>Bacteria</taxon>
        <taxon>Pseudomonadati</taxon>
        <taxon>Pseudomonadota</taxon>
        <taxon>Betaproteobacteria</taxon>
        <taxon>Burkholderiales</taxon>
        <taxon>Burkholderiaceae</taxon>
        <taxon>Polynucleobacter</taxon>
    </lineage>
</organism>
<dbReference type="Gene3D" id="3.30.1360.20">
    <property type="entry name" value="Transcriptional coactivator/pterin dehydratase"/>
    <property type="match status" value="1"/>
</dbReference>
<name>A0A2M8VQW4_9BURK</name>
<dbReference type="GO" id="GO:0006729">
    <property type="term" value="P:tetrahydrobiopterin biosynthetic process"/>
    <property type="evidence" value="ECO:0007669"/>
    <property type="project" value="InterPro"/>
</dbReference>
<reference evidence="5 6" key="1">
    <citation type="submission" date="2017-11" db="EMBL/GenBank/DDBJ databases">
        <title>Genomic Encyclopedia of Type Strains, Phase III (KMG-III): the genomes of soil and plant-associated and newly described type strains.</title>
        <authorList>
            <person name="Whitman W."/>
        </authorList>
    </citation>
    <scope>NUCLEOTIDE SEQUENCE [LARGE SCALE GENOMIC DNA]</scope>
    <source>
        <strain evidence="5 6">UB-Domo-W1</strain>
    </source>
</reference>
<dbReference type="Proteomes" id="UP000229366">
    <property type="component" value="Unassembled WGS sequence"/>
</dbReference>
<comment type="similarity">
    <text evidence="2 4">Belongs to the pterin-4-alpha-carbinolamine dehydratase family.</text>
</comment>
<keyword evidence="6" id="KW-1185">Reference proteome</keyword>
<evidence type="ECO:0000256" key="3">
    <source>
        <dbReference type="ARBA" id="ARBA00023239"/>
    </source>
</evidence>
<dbReference type="SUPFAM" id="SSF55248">
    <property type="entry name" value="PCD-like"/>
    <property type="match status" value="1"/>
</dbReference>
<dbReference type="OrthoDB" id="9794987at2"/>
<dbReference type="RefSeq" id="WP_100379210.1">
    <property type="nucleotide sequence ID" value="NZ_CBCSBW010000002.1"/>
</dbReference>
<dbReference type="EMBL" id="PGTX01000002">
    <property type="protein sequence ID" value="PJI79859.1"/>
    <property type="molecule type" value="Genomic_DNA"/>
</dbReference>
<comment type="catalytic activity">
    <reaction evidence="1 4">
        <text>(4aS,6R)-4a-hydroxy-L-erythro-5,6,7,8-tetrahydrobiopterin = (6R)-L-erythro-6,7-dihydrobiopterin + H2O</text>
        <dbReference type="Rhea" id="RHEA:11920"/>
        <dbReference type="ChEBI" id="CHEBI:15377"/>
        <dbReference type="ChEBI" id="CHEBI:15642"/>
        <dbReference type="ChEBI" id="CHEBI:43120"/>
        <dbReference type="EC" id="4.2.1.96"/>
    </reaction>
</comment>
<dbReference type="PANTHER" id="PTHR12599">
    <property type="entry name" value="PTERIN-4-ALPHA-CARBINOLAMINE DEHYDRATASE"/>
    <property type="match status" value="1"/>
</dbReference>
<evidence type="ECO:0000256" key="4">
    <source>
        <dbReference type="HAMAP-Rule" id="MF_00434"/>
    </source>
</evidence>
<dbReference type="EC" id="4.2.1.96" evidence="4"/>
<evidence type="ECO:0000256" key="1">
    <source>
        <dbReference type="ARBA" id="ARBA00001554"/>
    </source>
</evidence>
<evidence type="ECO:0000256" key="2">
    <source>
        <dbReference type="ARBA" id="ARBA00006472"/>
    </source>
</evidence>
<accession>A0A2M8VQW4</accession>
<dbReference type="GO" id="GO:0008124">
    <property type="term" value="F:4-alpha-hydroxytetrahydrobiopterin dehydratase activity"/>
    <property type="evidence" value="ECO:0007669"/>
    <property type="project" value="UniProtKB-UniRule"/>
</dbReference>
<comment type="caution">
    <text evidence="5">The sequence shown here is derived from an EMBL/GenBank/DDBJ whole genome shotgun (WGS) entry which is preliminary data.</text>
</comment>
<keyword evidence="3 4" id="KW-0456">Lyase</keyword>
<dbReference type="Pfam" id="PF01329">
    <property type="entry name" value="Pterin_4a"/>
    <property type="match status" value="1"/>
</dbReference>
<dbReference type="PANTHER" id="PTHR12599:SF0">
    <property type="entry name" value="PTERIN-4-ALPHA-CARBINOLAMINE DEHYDRATASE"/>
    <property type="match status" value="1"/>
</dbReference>
<dbReference type="HAMAP" id="MF_00434">
    <property type="entry name" value="Pterin_4_alpha"/>
    <property type="match status" value="1"/>
</dbReference>
<proteinExistence type="inferred from homology"/>
<dbReference type="InterPro" id="IPR001533">
    <property type="entry name" value="Pterin_deHydtase"/>
</dbReference>
<sequence>MPKPSLLPVDFNFLEAVPDWQLASSGQEISREFTFKNFKSAFAFMTLSADFAEELNHHPDWTNCWNKVGVRLSTHDLKGLTDLDITMARAMDQFARDITHQN</sequence>
<dbReference type="NCBIfam" id="NF002018">
    <property type="entry name" value="PRK00823.1-3"/>
    <property type="match status" value="1"/>
</dbReference>